<proteinExistence type="predicted"/>
<keyword evidence="3" id="KW-1185">Reference proteome</keyword>
<dbReference type="OrthoDB" id="6485698at2"/>
<name>A0A2X4US36_9GAMM</name>
<dbReference type="Proteomes" id="UP000249005">
    <property type="component" value="Chromosome 1"/>
</dbReference>
<dbReference type="EMBL" id="LS483470">
    <property type="protein sequence ID" value="SQI41673.1"/>
    <property type="molecule type" value="Genomic_DNA"/>
</dbReference>
<evidence type="ECO:0000313" key="2">
    <source>
        <dbReference type="EMBL" id="SQI41673.1"/>
    </source>
</evidence>
<reference evidence="2 3" key="1">
    <citation type="submission" date="2018-06" db="EMBL/GenBank/DDBJ databases">
        <authorList>
            <consortium name="Pathogen Informatics"/>
            <person name="Doyle S."/>
        </authorList>
    </citation>
    <scope>NUCLEOTIDE SEQUENCE [LARGE SCALE GENOMIC DNA]</scope>
    <source>
        <strain evidence="2 3">NCTC12151</strain>
    </source>
</reference>
<dbReference type="AlphaFoldDB" id="A0A2X4US36"/>
<keyword evidence="1" id="KW-1133">Transmembrane helix</keyword>
<gene>
    <name evidence="2" type="ORF">NCTC12151_02256</name>
</gene>
<keyword evidence="1" id="KW-0812">Transmembrane</keyword>
<keyword evidence="1" id="KW-0472">Membrane</keyword>
<protein>
    <submittedName>
        <fullName evidence="2">Uncharacterized protein</fullName>
    </submittedName>
</protein>
<organism evidence="2 3">
    <name type="scientific">Leminorella richardii</name>
    <dbReference type="NCBI Taxonomy" id="158841"/>
    <lineage>
        <taxon>Bacteria</taxon>
        <taxon>Pseudomonadati</taxon>
        <taxon>Pseudomonadota</taxon>
        <taxon>Gammaproteobacteria</taxon>
        <taxon>Enterobacterales</taxon>
        <taxon>Budviciaceae</taxon>
        <taxon>Leminorella</taxon>
    </lineage>
</organism>
<accession>A0A2X4US36</accession>
<feature type="transmembrane region" description="Helical" evidence="1">
    <location>
        <begin position="111"/>
        <end position="133"/>
    </location>
</feature>
<evidence type="ECO:0000313" key="3">
    <source>
        <dbReference type="Proteomes" id="UP000249005"/>
    </source>
</evidence>
<feature type="transmembrane region" description="Helical" evidence="1">
    <location>
        <begin position="20"/>
        <end position="38"/>
    </location>
</feature>
<sequence>MIQHPVAGTVLITALKSWRYIAALSAAAVIVGLCLVVSSGKGSFLFAMAMGGGLFAQYYCWRMWMDCRLFALLYRHPEREAEFDAALGLFWGRKAIPDVGMEVRWRGARRLLFSAAAGVATQWILTLMALVVAG</sequence>
<dbReference type="RefSeq" id="WP_111740727.1">
    <property type="nucleotide sequence ID" value="NZ_LR698987.1"/>
</dbReference>
<feature type="transmembrane region" description="Helical" evidence="1">
    <location>
        <begin position="44"/>
        <end position="61"/>
    </location>
</feature>
<evidence type="ECO:0000256" key="1">
    <source>
        <dbReference type="SAM" id="Phobius"/>
    </source>
</evidence>
<dbReference type="KEGG" id="lri:NCTC12151_02256"/>